<evidence type="ECO:0008006" key="3">
    <source>
        <dbReference type="Google" id="ProtNLM"/>
    </source>
</evidence>
<protein>
    <recommendedName>
        <fullName evidence="3">DUF3558 domain-containing protein</fullName>
    </recommendedName>
</protein>
<sequence>MAALLLCVVSGCTTPPDLTPVPTVAPSPFICAGVSADSANLILGGEVKAVGPATSNPSFPYFECDITRSDGSGGQIRVIGLPAQNVGESDEAILAYMGGADVTSTITADAPGRGFSSYDSNEIDTVAGALWICDEFALRVRLQDVDVEGRDAETDSVNLLRSMLPWACGGEKVPPASF</sequence>
<accession>A0A919P2X2</accession>
<evidence type="ECO:0000313" key="1">
    <source>
        <dbReference type="EMBL" id="GIG21137.1"/>
    </source>
</evidence>
<dbReference type="AlphaFoldDB" id="A0A919P2X2"/>
<evidence type="ECO:0000313" key="2">
    <source>
        <dbReference type="Proteomes" id="UP000632740"/>
    </source>
</evidence>
<comment type="caution">
    <text evidence="1">The sequence shown here is derived from an EMBL/GenBank/DDBJ whole genome shotgun (WGS) entry which is preliminary data.</text>
</comment>
<gene>
    <name evidence="1" type="ORF">Cch01nite_18610</name>
</gene>
<dbReference type="Proteomes" id="UP000632740">
    <property type="component" value="Unassembled WGS sequence"/>
</dbReference>
<organism evidence="1 2">
    <name type="scientific">Cellulomonas chitinilytica</name>
    <dbReference type="NCBI Taxonomy" id="398759"/>
    <lineage>
        <taxon>Bacteria</taxon>
        <taxon>Bacillati</taxon>
        <taxon>Actinomycetota</taxon>
        <taxon>Actinomycetes</taxon>
        <taxon>Micrococcales</taxon>
        <taxon>Cellulomonadaceae</taxon>
        <taxon>Cellulomonas</taxon>
    </lineage>
</organism>
<reference evidence="1" key="1">
    <citation type="submission" date="2021-01" db="EMBL/GenBank/DDBJ databases">
        <title>Whole genome shotgun sequence of Cellulomonas chitinilytica NBRC 110799.</title>
        <authorList>
            <person name="Komaki H."/>
            <person name="Tamura T."/>
        </authorList>
    </citation>
    <scope>NUCLEOTIDE SEQUENCE</scope>
    <source>
        <strain evidence="1">NBRC 110799</strain>
    </source>
</reference>
<name>A0A919P2X2_9CELL</name>
<keyword evidence="2" id="KW-1185">Reference proteome</keyword>
<dbReference type="EMBL" id="BONK01000005">
    <property type="protein sequence ID" value="GIG21137.1"/>
    <property type="molecule type" value="Genomic_DNA"/>
</dbReference>
<proteinExistence type="predicted"/>